<name>A0AAE3GC89_9PSEU</name>
<keyword evidence="3" id="KW-0732">Signal</keyword>
<accession>A0AAE3GC89</accession>
<feature type="transmembrane region" description="Helical" evidence="2">
    <location>
        <begin position="92"/>
        <end position="113"/>
    </location>
</feature>
<proteinExistence type="predicted"/>
<gene>
    <name evidence="4" type="ORF">LX83_001600</name>
</gene>
<feature type="signal peptide" evidence="3">
    <location>
        <begin position="1"/>
        <end position="22"/>
    </location>
</feature>
<feature type="region of interest" description="Disordered" evidence="1">
    <location>
        <begin position="53"/>
        <end position="85"/>
    </location>
</feature>
<dbReference type="Proteomes" id="UP001206128">
    <property type="component" value="Unassembled WGS sequence"/>
</dbReference>
<evidence type="ECO:0000256" key="2">
    <source>
        <dbReference type="SAM" id="Phobius"/>
    </source>
</evidence>
<feature type="compositionally biased region" description="Low complexity" evidence="1">
    <location>
        <begin position="120"/>
        <end position="140"/>
    </location>
</feature>
<reference evidence="4" key="1">
    <citation type="submission" date="2022-06" db="EMBL/GenBank/DDBJ databases">
        <title>Genomic Encyclopedia of Archaeal and Bacterial Type Strains, Phase II (KMG-II): from individual species to whole genera.</title>
        <authorList>
            <person name="Goeker M."/>
        </authorList>
    </citation>
    <scope>NUCLEOTIDE SEQUENCE</scope>
    <source>
        <strain evidence="4">DSM 43935</strain>
    </source>
</reference>
<evidence type="ECO:0000256" key="3">
    <source>
        <dbReference type="SAM" id="SignalP"/>
    </source>
</evidence>
<dbReference type="EMBL" id="JAMTCK010000003">
    <property type="protein sequence ID" value="MCP2164760.1"/>
    <property type="molecule type" value="Genomic_DNA"/>
</dbReference>
<keyword evidence="2" id="KW-0472">Membrane</keyword>
<sequence>MVPRWLLLCALALGVLGMHHLGAPGPGHHAAGAPATPVPGAVAADSMAMATGLPEGAAPHTEPGARNPAAHQAAPTPARWSTPLPAGHHGDLGHLCLAILGTALGVGLLLRLLRRHRPARLTPHGPPRTGSTRPRSPPSTSVVLASLCVLRL</sequence>
<protein>
    <submittedName>
        <fullName evidence="4">Uncharacterized protein</fullName>
    </submittedName>
</protein>
<evidence type="ECO:0000313" key="4">
    <source>
        <dbReference type="EMBL" id="MCP2164760.1"/>
    </source>
</evidence>
<keyword evidence="5" id="KW-1185">Reference proteome</keyword>
<evidence type="ECO:0000256" key="1">
    <source>
        <dbReference type="SAM" id="MobiDB-lite"/>
    </source>
</evidence>
<keyword evidence="2" id="KW-0812">Transmembrane</keyword>
<keyword evidence="2" id="KW-1133">Transmembrane helix</keyword>
<dbReference type="AlphaFoldDB" id="A0AAE3GC89"/>
<feature type="region of interest" description="Disordered" evidence="1">
    <location>
        <begin position="119"/>
        <end position="140"/>
    </location>
</feature>
<comment type="caution">
    <text evidence="4">The sequence shown here is derived from an EMBL/GenBank/DDBJ whole genome shotgun (WGS) entry which is preliminary data.</text>
</comment>
<organism evidence="4 5">
    <name type="scientific">Goodfellowiella coeruleoviolacea</name>
    <dbReference type="NCBI Taxonomy" id="334858"/>
    <lineage>
        <taxon>Bacteria</taxon>
        <taxon>Bacillati</taxon>
        <taxon>Actinomycetota</taxon>
        <taxon>Actinomycetes</taxon>
        <taxon>Pseudonocardiales</taxon>
        <taxon>Pseudonocardiaceae</taxon>
        <taxon>Goodfellowiella</taxon>
    </lineage>
</organism>
<feature type="chain" id="PRO_5042078294" evidence="3">
    <location>
        <begin position="23"/>
        <end position="152"/>
    </location>
</feature>
<evidence type="ECO:0000313" key="5">
    <source>
        <dbReference type="Proteomes" id="UP001206128"/>
    </source>
</evidence>